<keyword evidence="1" id="KW-0812">Transmembrane</keyword>
<organism evidence="2 3">
    <name type="scientific">Halococcus thailandensis JCM 13552</name>
    <dbReference type="NCBI Taxonomy" id="1227457"/>
    <lineage>
        <taxon>Archaea</taxon>
        <taxon>Methanobacteriati</taxon>
        <taxon>Methanobacteriota</taxon>
        <taxon>Stenosarchaea group</taxon>
        <taxon>Halobacteria</taxon>
        <taxon>Halobacteriales</taxon>
        <taxon>Halococcaceae</taxon>
        <taxon>Halococcus</taxon>
    </lineage>
</organism>
<dbReference type="Proteomes" id="UP000011680">
    <property type="component" value="Unassembled WGS sequence"/>
</dbReference>
<dbReference type="STRING" id="1227457.C451_05348"/>
<evidence type="ECO:0000313" key="2">
    <source>
        <dbReference type="EMBL" id="EMA55362.1"/>
    </source>
</evidence>
<feature type="transmembrane region" description="Helical" evidence="1">
    <location>
        <begin position="168"/>
        <end position="189"/>
    </location>
</feature>
<evidence type="ECO:0000313" key="3">
    <source>
        <dbReference type="Proteomes" id="UP000011680"/>
    </source>
</evidence>
<protein>
    <submittedName>
        <fullName evidence="2">Uncharacterized protein</fullName>
    </submittedName>
</protein>
<dbReference type="PATRIC" id="fig|1227457.3.peg.951"/>
<feature type="transmembrane region" description="Helical" evidence="1">
    <location>
        <begin position="36"/>
        <end position="59"/>
    </location>
</feature>
<dbReference type="InterPro" id="IPR045782">
    <property type="entry name" value="TrbL_3"/>
</dbReference>
<comment type="caution">
    <text evidence="2">The sequence shown here is derived from an EMBL/GenBank/DDBJ whole genome shotgun (WGS) entry which is preliminary data.</text>
</comment>
<gene>
    <name evidence="2" type="ORF">C451_05348</name>
</gene>
<accession>M0NBL0</accession>
<keyword evidence="1" id="KW-1133">Transmembrane helix</keyword>
<name>M0NBL0_9EURY</name>
<keyword evidence="1" id="KW-0472">Membrane</keyword>
<feature type="transmembrane region" description="Helical" evidence="1">
    <location>
        <begin position="104"/>
        <end position="121"/>
    </location>
</feature>
<dbReference type="AlphaFoldDB" id="M0NBL0"/>
<evidence type="ECO:0000256" key="1">
    <source>
        <dbReference type="SAM" id="Phobius"/>
    </source>
</evidence>
<keyword evidence="3" id="KW-1185">Reference proteome</keyword>
<proteinExistence type="predicted"/>
<feature type="transmembrane region" description="Helical" evidence="1">
    <location>
        <begin position="133"/>
        <end position="156"/>
    </location>
</feature>
<dbReference type="Pfam" id="PF19590">
    <property type="entry name" value="TrbL_3"/>
    <property type="match status" value="1"/>
</dbReference>
<dbReference type="EMBL" id="AOMF01000114">
    <property type="protein sequence ID" value="EMA55362.1"/>
    <property type="molecule type" value="Genomic_DNA"/>
</dbReference>
<sequence length="217" mass="23666">MGLAALVTSPLLVLGVFAWAKPGRAREREKRLQDVFIAFLLVLFGVVIMPGILHGANLLSTGVIPGGRELLRTPGNMMKLGIGLLSINLATVAIALVFGFIQWLMLFFVAALWPLYAALWASGSKAAKSYSKLGFSLFGLLLGLKFLQALWLRFIFWLPLGFGDPVTSIFSLLLIICGVFVGFVVFPLYGAVKVVPSFVVNIVKQPLETGGRYLMYK</sequence>
<reference evidence="2 3" key="1">
    <citation type="journal article" date="2014" name="PLoS Genet.">
        <title>Phylogenetically driven sequencing of extremely halophilic archaea reveals strategies for static and dynamic osmo-response.</title>
        <authorList>
            <person name="Becker E.A."/>
            <person name="Seitzer P.M."/>
            <person name="Tritt A."/>
            <person name="Larsen D."/>
            <person name="Krusor M."/>
            <person name="Yao A.I."/>
            <person name="Wu D."/>
            <person name="Madern D."/>
            <person name="Eisen J.A."/>
            <person name="Darling A.E."/>
            <person name="Facciotti M.T."/>
        </authorList>
    </citation>
    <scope>NUCLEOTIDE SEQUENCE [LARGE SCALE GENOMIC DNA]</scope>
    <source>
        <strain evidence="2 3">JCM 13552</strain>
    </source>
</reference>
<feature type="transmembrane region" description="Helical" evidence="1">
    <location>
        <begin position="80"/>
        <end position="98"/>
    </location>
</feature>